<dbReference type="RefSeq" id="WP_121158197.1">
    <property type="nucleotide sequence ID" value="NZ_RBKT01000001.1"/>
</dbReference>
<comment type="caution">
    <text evidence="1">The sequence shown here is derived from an EMBL/GenBank/DDBJ whole genome shotgun (WGS) entry which is preliminary data.</text>
</comment>
<organism evidence="1 2">
    <name type="scientific">Micromonospora pisi</name>
    <dbReference type="NCBI Taxonomy" id="589240"/>
    <lineage>
        <taxon>Bacteria</taxon>
        <taxon>Bacillati</taxon>
        <taxon>Actinomycetota</taxon>
        <taxon>Actinomycetes</taxon>
        <taxon>Micromonosporales</taxon>
        <taxon>Micromonosporaceae</taxon>
        <taxon>Micromonospora</taxon>
    </lineage>
</organism>
<proteinExistence type="predicted"/>
<dbReference type="OrthoDB" id="3402839at2"/>
<dbReference type="EMBL" id="RBKT01000001">
    <property type="protein sequence ID" value="RKR89797.1"/>
    <property type="molecule type" value="Genomic_DNA"/>
</dbReference>
<evidence type="ECO:0000313" key="2">
    <source>
        <dbReference type="Proteomes" id="UP000277671"/>
    </source>
</evidence>
<dbReference type="Proteomes" id="UP000277671">
    <property type="component" value="Unassembled WGS sequence"/>
</dbReference>
<sequence length="223" mass="23317">MDPLDHLAGPAADLLGRVDDLLAGAGAPDDHRIWPLLRRLRALPGAVLGEVLVLRPAPFAAAGHAVRAQVGEYDHARQRLTGDDPWQGAGAQAYAAHRDALVAYLDGDRPESLTGRLDATASYADAVADWMVRTRYALARTLAEVLGSAEAVAVVTAGRSGDPGPAGPAAAEIGARVLATVAEAEEQARALLHQWSEVLAELPYRAPAGAGTGRFDTTTRVAR</sequence>
<dbReference type="AlphaFoldDB" id="A0A495JLE6"/>
<evidence type="ECO:0000313" key="1">
    <source>
        <dbReference type="EMBL" id="RKR89797.1"/>
    </source>
</evidence>
<keyword evidence="2" id="KW-1185">Reference proteome</keyword>
<protein>
    <submittedName>
        <fullName evidence="1">Uncharacterized protein</fullName>
    </submittedName>
</protein>
<gene>
    <name evidence="1" type="ORF">BDK92_4154</name>
</gene>
<accession>A0A495JLE6</accession>
<name>A0A495JLE6_9ACTN</name>
<reference evidence="1 2" key="1">
    <citation type="submission" date="2018-10" db="EMBL/GenBank/DDBJ databases">
        <title>Sequencing the genomes of 1000 actinobacteria strains.</title>
        <authorList>
            <person name="Klenk H.-P."/>
        </authorList>
    </citation>
    <scope>NUCLEOTIDE SEQUENCE [LARGE SCALE GENOMIC DNA]</scope>
    <source>
        <strain evidence="1 2">DSM 45175</strain>
    </source>
</reference>